<evidence type="ECO:0000256" key="2">
    <source>
        <dbReference type="ARBA" id="ARBA00022801"/>
    </source>
</evidence>
<dbReference type="AlphaFoldDB" id="A0A6C0I0Q3"/>
<dbReference type="Gene3D" id="3.40.395.10">
    <property type="entry name" value="Adenoviral Proteinase, Chain A"/>
    <property type="match status" value="1"/>
</dbReference>
<keyword evidence="2" id="KW-0378">Hydrolase</keyword>
<keyword evidence="1" id="KW-0645">Protease</keyword>
<dbReference type="GO" id="GO:0006508">
    <property type="term" value="P:proteolysis"/>
    <property type="evidence" value="ECO:0007669"/>
    <property type="project" value="UniProtKB-KW"/>
</dbReference>
<dbReference type="InterPro" id="IPR038765">
    <property type="entry name" value="Papain-like_cys_pep_sf"/>
</dbReference>
<name>A0A6C0I0Q3_9ZZZZ</name>
<proteinExistence type="predicted"/>
<feature type="region of interest" description="Disordered" evidence="3">
    <location>
        <begin position="12"/>
        <end position="33"/>
    </location>
</feature>
<evidence type="ECO:0000256" key="3">
    <source>
        <dbReference type="SAM" id="MobiDB-lite"/>
    </source>
</evidence>
<dbReference type="EMBL" id="MN740056">
    <property type="protein sequence ID" value="QHT85957.1"/>
    <property type="molecule type" value="Genomic_DNA"/>
</dbReference>
<dbReference type="InterPro" id="IPR003653">
    <property type="entry name" value="Peptidase_C48_C"/>
</dbReference>
<dbReference type="GO" id="GO:0008234">
    <property type="term" value="F:cysteine-type peptidase activity"/>
    <property type="evidence" value="ECO:0007669"/>
    <property type="project" value="InterPro"/>
</dbReference>
<reference evidence="5" key="1">
    <citation type="journal article" date="2020" name="Nature">
        <title>Giant virus diversity and host interactions through global metagenomics.</title>
        <authorList>
            <person name="Schulz F."/>
            <person name="Roux S."/>
            <person name="Paez-Espino D."/>
            <person name="Jungbluth S."/>
            <person name="Walsh D.A."/>
            <person name="Denef V.J."/>
            <person name="McMahon K.D."/>
            <person name="Konstantinidis K.T."/>
            <person name="Eloe-Fadrosh E.A."/>
            <person name="Kyrpides N.C."/>
            <person name="Woyke T."/>
        </authorList>
    </citation>
    <scope>NUCLEOTIDE SEQUENCE</scope>
    <source>
        <strain evidence="5">GVMAG-M-3300023184-182</strain>
    </source>
</reference>
<feature type="domain" description="Ubiquitin-like protease family profile" evidence="4">
    <location>
        <begin position="206"/>
        <end position="294"/>
    </location>
</feature>
<evidence type="ECO:0000313" key="5">
    <source>
        <dbReference type="EMBL" id="QHT85957.1"/>
    </source>
</evidence>
<evidence type="ECO:0000256" key="1">
    <source>
        <dbReference type="ARBA" id="ARBA00022670"/>
    </source>
</evidence>
<accession>A0A6C0I0Q3</accession>
<evidence type="ECO:0000259" key="4">
    <source>
        <dbReference type="Pfam" id="PF02902"/>
    </source>
</evidence>
<protein>
    <recommendedName>
        <fullName evidence="4">Ubiquitin-like protease family profile domain-containing protein</fullName>
    </recommendedName>
</protein>
<dbReference type="Pfam" id="PF02902">
    <property type="entry name" value="Peptidase_C48"/>
    <property type="match status" value="1"/>
</dbReference>
<dbReference type="SUPFAM" id="SSF54001">
    <property type="entry name" value="Cysteine proteinases"/>
    <property type="match status" value="1"/>
</dbReference>
<sequence length="332" mass="38902">MKYYKNKYFRKNTKKNTNKNKKIHNKMHGGKTNKKQLMCSPAANKNTVKKGATCFSPDVLLKIKQEYNKDHPNEQINTNEVTEIWQHLHDKLATTKCKDKNESCWLDLIHDANMRKTIKEHIFAPEQPKEWKTNPDEWLSNYDIYNVARQYEDAEKDFVAISPSSIDFDSKRTGTNSCVSEDLCKFSLKNWMKKGKKRFGIVFNLDKHTGPGSHWVTLFVDTVNRFMFYFDSAGDGIPEEVKKLMDRIENQGKEMNITFKRYDNEEHDHQKGNTECGMYSLFFIITMLTGKIPSAPDHVMSIDERIGLFLKKKIDDKVVFDYRDLYFNNSSL</sequence>
<organism evidence="5">
    <name type="scientific">viral metagenome</name>
    <dbReference type="NCBI Taxonomy" id="1070528"/>
    <lineage>
        <taxon>unclassified sequences</taxon>
        <taxon>metagenomes</taxon>
        <taxon>organismal metagenomes</taxon>
    </lineage>
</organism>